<accession>A0A409YUX4</accession>
<keyword evidence="2" id="KW-1185">Reference proteome</keyword>
<gene>
    <name evidence="1" type="ORF">CVT26_003863</name>
</gene>
<dbReference type="InParanoid" id="A0A409YUX4"/>
<reference evidence="1 2" key="1">
    <citation type="journal article" date="2018" name="Evol. Lett.">
        <title>Horizontal gene cluster transfer increased hallucinogenic mushroom diversity.</title>
        <authorList>
            <person name="Reynolds H.T."/>
            <person name="Vijayakumar V."/>
            <person name="Gluck-Thaler E."/>
            <person name="Korotkin H.B."/>
            <person name="Matheny P.B."/>
            <person name="Slot J.C."/>
        </authorList>
    </citation>
    <scope>NUCLEOTIDE SEQUENCE [LARGE SCALE GENOMIC DNA]</scope>
    <source>
        <strain evidence="1 2">SRW20</strain>
    </source>
</reference>
<evidence type="ECO:0000313" key="1">
    <source>
        <dbReference type="EMBL" id="PPR06837.1"/>
    </source>
</evidence>
<sequence length="401" mass="44509">MKGSTHNASLGERGSVHMVGVRQQPHLEVTRRPKKGQKRVNMANNENTQTPAQPMWIPLSLAELRVMIDGLTQNGILFQKDTVPAFASRHNGVRHWYFKSHQPSLSNAFVKGPLSPRLQRANFHKKTTSCSARIEEASTMAGILASFKFDRAILILYRPEPEIGPNSFEVLEAVSQISIVVRHRPLLCPTSSDQVAMLYGRRATGEGWSKALGARLFPSDLSRTSNPSAQAVRLGCAQPPTYSQTQRLHCYFKIPDVTTTTTTTKANKSTGQRLFEPTSVLMRSAVFFSNILPCNHVYISYETCEVLGGRLFQVERGNVVQHQHKLPNQNRAYAGFTGIREEDSNPQVLVGYFVRWLGPIDRYCLASKSGSFRTGSDAAFLVGGEWGSHVASRAGFESCLD</sequence>
<proteinExistence type="predicted"/>
<dbReference type="Proteomes" id="UP000284706">
    <property type="component" value="Unassembled WGS sequence"/>
</dbReference>
<dbReference type="AlphaFoldDB" id="A0A409YUX4"/>
<protein>
    <submittedName>
        <fullName evidence="1">Uncharacterized protein</fullName>
    </submittedName>
</protein>
<dbReference type="EMBL" id="NHYE01000243">
    <property type="protein sequence ID" value="PPR06837.1"/>
    <property type="molecule type" value="Genomic_DNA"/>
</dbReference>
<organism evidence="1 2">
    <name type="scientific">Gymnopilus dilepis</name>
    <dbReference type="NCBI Taxonomy" id="231916"/>
    <lineage>
        <taxon>Eukaryota</taxon>
        <taxon>Fungi</taxon>
        <taxon>Dikarya</taxon>
        <taxon>Basidiomycota</taxon>
        <taxon>Agaricomycotina</taxon>
        <taxon>Agaricomycetes</taxon>
        <taxon>Agaricomycetidae</taxon>
        <taxon>Agaricales</taxon>
        <taxon>Agaricineae</taxon>
        <taxon>Hymenogastraceae</taxon>
        <taxon>Gymnopilus</taxon>
    </lineage>
</organism>
<comment type="caution">
    <text evidence="1">The sequence shown here is derived from an EMBL/GenBank/DDBJ whole genome shotgun (WGS) entry which is preliminary data.</text>
</comment>
<evidence type="ECO:0000313" key="2">
    <source>
        <dbReference type="Proteomes" id="UP000284706"/>
    </source>
</evidence>
<name>A0A409YUX4_9AGAR</name>